<keyword evidence="11" id="KW-0732">Signal</keyword>
<proteinExistence type="predicted"/>
<feature type="domain" description="OmpA-like" evidence="12">
    <location>
        <begin position="355"/>
        <end position="468"/>
    </location>
</feature>
<feature type="chain" id="PRO_5017391768" evidence="11">
    <location>
        <begin position="24"/>
        <end position="468"/>
    </location>
</feature>
<evidence type="ECO:0000256" key="11">
    <source>
        <dbReference type="SAM" id="SignalP"/>
    </source>
</evidence>
<protein>
    <submittedName>
        <fullName evidence="13">OmpA family protein</fullName>
    </submittedName>
</protein>
<evidence type="ECO:0000256" key="6">
    <source>
        <dbReference type="ARBA" id="ARBA00023114"/>
    </source>
</evidence>
<keyword evidence="4" id="KW-0812">Transmembrane</keyword>
<dbReference type="EMBL" id="CP032489">
    <property type="protein sequence ID" value="AYD48382.1"/>
    <property type="molecule type" value="Genomic_DNA"/>
</dbReference>
<evidence type="ECO:0000256" key="7">
    <source>
        <dbReference type="ARBA" id="ARBA00023136"/>
    </source>
</evidence>
<dbReference type="InterPro" id="IPR006665">
    <property type="entry name" value="OmpA-like"/>
</dbReference>
<dbReference type="KEGG" id="ark:D6B99_12690"/>
<evidence type="ECO:0000256" key="9">
    <source>
        <dbReference type="PROSITE-ProRule" id="PRU00473"/>
    </source>
</evidence>
<dbReference type="Gene3D" id="3.30.1330.60">
    <property type="entry name" value="OmpA-like domain"/>
    <property type="match status" value="1"/>
</dbReference>
<dbReference type="Proteomes" id="UP000266118">
    <property type="component" value="Chromosome"/>
</dbReference>
<evidence type="ECO:0000256" key="10">
    <source>
        <dbReference type="SAM" id="Coils"/>
    </source>
</evidence>
<keyword evidence="10" id="KW-0175">Coiled coil</keyword>
<evidence type="ECO:0000256" key="1">
    <source>
        <dbReference type="ARBA" id="ARBA00004571"/>
    </source>
</evidence>
<dbReference type="SUPFAM" id="SSF103088">
    <property type="entry name" value="OmpA-like"/>
    <property type="match status" value="1"/>
</dbReference>
<dbReference type="CDD" id="cd07185">
    <property type="entry name" value="OmpA_C-like"/>
    <property type="match status" value="1"/>
</dbReference>
<keyword evidence="14" id="KW-1185">Reference proteome</keyword>
<evidence type="ECO:0000256" key="2">
    <source>
        <dbReference type="ARBA" id="ARBA00022448"/>
    </source>
</evidence>
<dbReference type="InterPro" id="IPR050330">
    <property type="entry name" value="Bact_OuterMem_StrucFunc"/>
</dbReference>
<gene>
    <name evidence="13" type="ORF">D6B99_12690</name>
</gene>
<name>A0A386HRR9_9BACT</name>
<feature type="coiled-coil region" evidence="10">
    <location>
        <begin position="274"/>
        <end position="305"/>
    </location>
</feature>
<organism evidence="13 14">
    <name type="scientific">Arachidicoccus soli</name>
    <dbReference type="NCBI Taxonomy" id="2341117"/>
    <lineage>
        <taxon>Bacteria</taxon>
        <taxon>Pseudomonadati</taxon>
        <taxon>Bacteroidota</taxon>
        <taxon>Chitinophagia</taxon>
        <taxon>Chitinophagales</taxon>
        <taxon>Chitinophagaceae</taxon>
        <taxon>Arachidicoccus</taxon>
    </lineage>
</organism>
<keyword evidence="6" id="KW-0626">Porin</keyword>
<dbReference type="GO" id="GO:0005509">
    <property type="term" value="F:calcium ion binding"/>
    <property type="evidence" value="ECO:0007669"/>
    <property type="project" value="InterPro"/>
</dbReference>
<evidence type="ECO:0000256" key="3">
    <source>
        <dbReference type="ARBA" id="ARBA00022452"/>
    </source>
</evidence>
<dbReference type="GO" id="GO:0006811">
    <property type="term" value="P:monoatomic ion transport"/>
    <property type="evidence" value="ECO:0007669"/>
    <property type="project" value="UniProtKB-KW"/>
</dbReference>
<dbReference type="GO" id="GO:0015288">
    <property type="term" value="F:porin activity"/>
    <property type="evidence" value="ECO:0007669"/>
    <property type="project" value="UniProtKB-KW"/>
</dbReference>
<dbReference type="GO" id="GO:0046930">
    <property type="term" value="C:pore complex"/>
    <property type="evidence" value="ECO:0007669"/>
    <property type="project" value="UniProtKB-KW"/>
</dbReference>
<evidence type="ECO:0000313" key="14">
    <source>
        <dbReference type="Proteomes" id="UP000266118"/>
    </source>
</evidence>
<accession>A0A386HRR9</accession>
<dbReference type="SUPFAM" id="SSF56925">
    <property type="entry name" value="OMPA-like"/>
    <property type="match status" value="1"/>
</dbReference>
<dbReference type="PRINTS" id="PR01023">
    <property type="entry name" value="NAFLGMOTY"/>
</dbReference>
<dbReference type="InterPro" id="IPR028974">
    <property type="entry name" value="TSP_type-3_rpt"/>
</dbReference>
<dbReference type="SUPFAM" id="SSF103647">
    <property type="entry name" value="TSP type-3 repeat"/>
    <property type="match status" value="1"/>
</dbReference>
<dbReference type="PANTHER" id="PTHR30329">
    <property type="entry name" value="STATOR ELEMENT OF FLAGELLAR MOTOR COMPLEX"/>
    <property type="match status" value="1"/>
</dbReference>
<comment type="subcellular location">
    <subcellularLocation>
        <location evidence="1">Cell outer membrane</location>
        <topology evidence="1">Multi-pass membrane protein</topology>
    </subcellularLocation>
</comment>
<keyword evidence="5" id="KW-0406">Ion transport</keyword>
<dbReference type="InterPro" id="IPR011250">
    <property type="entry name" value="OMP/PagP_B-barrel"/>
</dbReference>
<dbReference type="PRINTS" id="PR01021">
    <property type="entry name" value="OMPADOMAIN"/>
</dbReference>
<evidence type="ECO:0000313" key="13">
    <source>
        <dbReference type="EMBL" id="AYD48382.1"/>
    </source>
</evidence>
<keyword evidence="2" id="KW-0813">Transport</keyword>
<dbReference type="OrthoDB" id="1522982at2"/>
<dbReference type="GO" id="GO:0009279">
    <property type="term" value="C:cell outer membrane"/>
    <property type="evidence" value="ECO:0007669"/>
    <property type="project" value="UniProtKB-SubCell"/>
</dbReference>
<dbReference type="InterPro" id="IPR036737">
    <property type="entry name" value="OmpA-like_sf"/>
</dbReference>
<dbReference type="PANTHER" id="PTHR30329:SF21">
    <property type="entry name" value="LIPOPROTEIN YIAD-RELATED"/>
    <property type="match status" value="1"/>
</dbReference>
<reference evidence="13 14" key="1">
    <citation type="submission" date="2018-09" db="EMBL/GenBank/DDBJ databases">
        <title>Arachidicoccus sp. nov., a bacterium isolated from soil.</title>
        <authorList>
            <person name="Weon H.-Y."/>
            <person name="Kwon S.-W."/>
            <person name="Lee S.A."/>
        </authorList>
    </citation>
    <scope>NUCLEOTIDE SEQUENCE [LARGE SCALE GENOMIC DNA]</scope>
    <source>
        <strain evidence="13 14">KIS59-12</strain>
    </source>
</reference>
<dbReference type="Pfam" id="PF00691">
    <property type="entry name" value="OmpA"/>
    <property type="match status" value="1"/>
</dbReference>
<keyword evidence="7 9" id="KW-0472">Membrane</keyword>
<dbReference type="PROSITE" id="PS51123">
    <property type="entry name" value="OMPA_2"/>
    <property type="match status" value="1"/>
</dbReference>
<evidence type="ECO:0000259" key="12">
    <source>
        <dbReference type="PROSITE" id="PS51123"/>
    </source>
</evidence>
<keyword evidence="8" id="KW-0998">Cell outer membrane</keyword>
<evidence type="ECO:0000256" key="8">
    <source>
        <dbReference type="ARBA" id="ARBA00023237"/>
    </source>
</evidence>
<feature type="signal peptide" evidence="11">
    <location>
        <begin position="1"/>
        <end position="23"/>
    </location>
</feature>
<evidence type="ECO:0000256" key="5">
    <source>
        <dbReference type="ARBA" id="ARBA00023065"/>
    </source>
</evidence>
<keyword evidence="3" id="KW-1134">Transmembrane beta strand</keyword>
<evidence type="ECO:0000256" key="4">
    <source>
        <dbReference type="ARBA" id="ARBA00022692"/>
    </source>
</evidence>
<sequence>MKMKFIKIYLLAAILLPAGTVLAQHMDSIPRVTPFSGVKDYRTWSIGFNGGGSSVSTPFSAPNDFNDIDFKNAGVVYGAYIKKQIYHGFGLQADFMRGQVMGTQKANQTPYPLNGLAGGVDKFKTAIHWSASLSGVFTLGTINWLNKQATVLPYISAGGGYMAYHTQVTGNGGYSYVDENGNLSSSKPSASKSFFIPVGLGARFNVATGVNIDLGYHLYFVNDKKFDGVYGTGRDDKFSSLNLGIEFALGNKQKPQLAVVNPAAQLAMDLWDRNEALKEELKASSEKNEEELQGVQQQIVDLQNLQKDSDGDGVPDAHDKCPNTEPGMRVDGAGCPLPQPKQIIKQEKVVVTQEDRKVVDEAIKNLEFDLGKATIRPNSYESLDRVAELLVNKNFSLKLAGHTDNTGSNSLNMRLSKDRAESVKSYLVSKGANPSRIEAVGYGDTQPIATNDTPEGRQQNRRVEFTLY</sequence>
<dbReference type="InterPro" id="IPR006664">
    <property type="entry name" value="OMP_bac"/>
</dbReference>
<dbReference type="AlphaFoldDB" id="A0A386HRR9"/>